<comment type="caution">
    <text evidence="4">The sequence shown here is derived from an EMBL/GenBank/DDBJ whole genome shotgun (WGS) entry which is preliminary data.</text>
</comment>
<keyword evidence="2" id="KW-0472">Membrane</keyword>
<feature type="transmembrane region" description="Helical" evidence="2">
    <location>
        <begin position="171"/>
        <end position="193"/>
    </location>
</feature>
<keyword evidence="2" id="KW-0812">Transmembrane</keyword>
<feature type="compositionally biased region" description="Basic and acidic residues" evidence="1">
    <location>
        <begin position="114"/>
        <end position="131"/>
    </location>
</feature>
<gene>
    <name evidence="4" type="ORF">ACFSBX_01275</name>
</gene>
<evidence type="ECO:0000313" key="5">
    <source>
        <dbReference type="Proteomes" id="UP001597085"/>
    </source>
</evidence>
<keyword evidence="5" id="KW-1185">Reference proteome</keyword>
<dbReference type="GO" id="GO:0004175">
    <property type="term" value="F:endopeptidase activity"/>
    <property type="evidence" value="ECO:0007669"/>
    <property type="project" value="UniProtKB-ARBA"/>
</dbReference>
<reference evidence="4 5" key="1">
    <citation type="journal article" date="2019" name="Int. J. Syst. Evol. Microbiol.">
        <title>The Global Catalogue of Microorganisms (GCM) 10K type strain sequencing project: providing services to taxonomists for standard genome sequencing and annotation.</title>
        <authorList>
            <consortium name="The Broad Institute Genomics Platform"/>
            <consortium name="The Broad Institute Genome Sequencing Center for Infectious Disease"/>
            <person name="Wu L."/>
            <person name="Ma J."/>
        </authorList>
    </citation>
    <scope>NUCLEOTIDE SEQUENCE [LARGE SCALE GENOMIC DNA]</scope>
    <source>
        <strain evidence="4 5">CGMCC 1.12121</strain>
    </source>
</reference>
<dbReference type="AlphaFoldDB" id="A0ABD6CJZ4"/>
<accession>A0ABD6CJZ4</accession>
<dbReference type="Proteomes" id="UP001597085">
    <property type="component" value="Unassembled WGS sequence"/>
</dbReference>
<sequence>MPQWATFAGFAIVVTAGLLLLSHASRGVLDGDPETDSGVGSADHEAGGTSRTVVFDDGDAGNDRAVGDTDVRDRVPDGAEGEDRVADDHGSDDRAAADHGSDDRADDGTGGADHAAEETDDASGRDGRSEETVVLPKSGVEVQVTDRRGRGERDRSADGDPAASNLSTASLLANVAVSQGLFGVLLLAGAWYAEIPARAFGVAAETATVGSLALGTGLGLALYAANEAGATLGARFGLGEGERLRSALAPDSAVGWAALLFVVLPVIAGFEELLFRGALVGVLAAGYDVSPWLLALVSSVAFGFGHGAQGRIGVLVTGALGFVLAAAFVVTGSLLVVVVAHYLVNALEFVVHEGLGIEWPRDAA</sequence>
<protein>
    <submittedName>
        <fullName evidence="4">Type II CAAX prenyl endopeptidase Rce1 family protein</fullName>
    </submittedName>
</protein>
<evidence type="ECO:0000256" key="1">
    <source>
        <dbReference type="SAM" id="MobiDB-lite"/>
    </source>
</evidence>
<evidence type="ECO:0000259" key="3">
    <source>
        <dbReference type="Pfam" id="PF02517"/>
    </source>
</evidence>
<feature type="domain" description="CAAX prenyl protease 2/Lysostaphin resistance protein A-like" evidence="3">
    <location>
        <begin position="256"/>
        <end position="347"/>
    </location>
</feature>
<organism evidence="4 5">
    <name type="scientific">Halobellus rarus</name>
    <dbReference type="NCBI Taxonomy" id="1126237"/>
    <lineage>
        <taxon>Archaea</taxon>
        <taxon>Methanobacteriati</taxon>
        <taxon>Methanobacteriota</taxon>
        <taxon>Stenosarchaea group</taxon>
        <taxon>Halobacteria</taxon>
        <taxon>Halobacteriales</taxon>
        <taxon>Haloferacaceae</taxon>
        <taxon>Halobellus</taxon>
    </lineage>
</organism>
<dbReference type="PANTHER" id="PTHR36435:SF1">
    <property type="entry name" value="CAAX AMINO TERMINAL PROTEASE FAMILY PROTEIN"/>
    <property type="match status" value="1"/>
</dbReference>
<feature type="compositionally biased region" description="Basic and acidic residues" evidence="1">
    <location>
        <begin position="61"/>
        <end position="107"/>
    </location>
</feature>
<dbReference type="GO" id="GO:0080120">
    <property type="term" value="P:CAAX-box protein maturation"/>
    <property type="evidence" value="ECO:0007669"/>
    <property type="project" value="UniProtKB-ARBA"/>
</dbReference>
<dbReference type="InterPro" id="IPR003675">
    <property type="entry name" value="Rce1/LyrA-like_dom"/>
</dbReference>
<keyword evidence="2" id="KW-1133">Transmembrane helix</keyword>
<feature type="transmembrane region" description="Helical" evidence="2">
    <location>
        <begin position="290"/>
        <end position="308"/>
    </location>
</feature>
<name>A0ABD6CJZ4_9EURY</name>
<evidence type="ECO:0000256" key="2">
    <source>
        <dbReference type="SAM" id="Phobius"/>
    </source>
</evidence>
<feature type="transmembrane region" description="Helical" evidence="2">
    <location>
        <begin position="253"/>
        <end position="270"/>
    </location>
</feature>
<feature type="region of interest" description="Disordered" evidence="1">
    <location>
        <begin position="30"/>
        <end position="137"/>
    </location>
</feature>
<dbReference type="PANTHER" id="PTHR36435">
    <property type="entry name" value="SLR1288 PROTEIN"/>
    <property type="match status" value="1"/>
</dbReference>
<evidence type="ECO:0000313" key="4">
    <source>
        <dbReference type="EMBL" id="MFD1597596.1"/>
    </source>
</evidence>
<dbReference type="Pfam" id="PF02517">
    <property type="entry name" value="Rce1-like"/>
    <property type="match status" value="1"/>
</dbReference>
<proteinExistence type="predicted"/>
<dbReference type="RefSeq" id="WP_256421531.1">
    <property type="nucleotide sequence ID" value="NZ_JANHDI010000008.1"/>
</dbReference>
<dbReference type="InterPro" id="IPR052710">
    <property type="entry name" value="CAAX_protease"/>
</dbReference>
<dbReference type="EMBL" id="JBHUDK010000002">
    <property type="protein sequence ID" value="MFD1597596.1"/>
    <property type="molecule type" value="Genomic_DNA"/>
</dbReference>
<feature type="transmembrane region" description="Helical" evidence="2">
    <location>
        <begin position="320"/>
        <end position="344"/>
    </location>
</feature>